<sequence>MGTLRGLTLRSPRIGKLGVMVALVAIACLLTLGLVLAGGAKGVAMHDANRQCDGYW</sequence>
<accession>A0ABQ4TKD2</accession>
<reference evidence="1" key="1">
    <citation type="journal article" date="2021" name="Front. Microbiol.">
        <title>Comprehensive Comparative Genomics and Phenotyping of Methylobacterium Species.</title>
        <authorList>
            <person name="Alessa O."/>
            <person name="Ogura Y."/>
            <person name="Fujitani Y."/>
            <person name="Takami H."/>
            <person name="Hayashi T."/>
            <person name="Sahin N."/>
            <person name="Tani A."/>
        </authorList>
    </citation>
    <scope>NUCLEOTIDE SEQUENCE</scope>
    <source>
        <strain evidence="1">DSM 23674</strain>
    </source>
</reference>
<gene>
    <name evidence="1" type="ORF">EKPJFOCH_0994</name>
</gene>
<keyword evidence="2" id="KW-1185">Reference proteome</keyword>
<dbReference type="EMBL" id="BPRA01000004">
    <property type="protein sequence ID" value="GJE54517.1"/>
    <property type="molecule type" value="Genomic_DNA"/>
</dbReference>
<dbReference type="PROSITE" id="PS51257">
    <property type="entry name" value="PROKAR_LIPOPROTEIN"/>
    <property type="match status" value="1"/>
</dbReference>
<comment type="caution">
    <text evidence="1">The sequence shown here is derived from an EMBL/GenBank/DDBJ whole genome shotgun (WGS) entry which is preliminary data.</text>
</comment>
<name>A0ABQ4TKD2_9HYPH</name>
<evidence type="ECO:0000313" key="1">
    <source>
        <dbReference type="EMBL" id="GJE54517.1"/>
    </source>
</evidence>
<dbReference type="Proteomes" id="UP001055101">
    <property type="component" value="Unassembled WGS sequence"/>
</dbReference>
<evidence type="ECO:0000313" key="2">
    <source>
        <dbReference type="Proteomes" id="UP001055101"/>
    </source>
</evidence>
<protein>
    <submittedName>
        <fullName evidence="1">Uncharacterized protein</fullName>
    </submittedName>
</protein>
<reference evidence="1" key="2">
    <citation type="submission" date="2021-08" db="EMBL/GenBank/DDBJ databases">
        <authorList>
            <person name="Tani A."/>
            <person name="Ola A."/>
            <person name="Ogura Y."/>
            <person name="Katsura K."/>
            <person name="Hayashi T."/>
        </authorList>
    </citation>
    <scope>NUCLEOTIDE SEQUENCE</scope>
    <source>
        <strain evidence="1">DSM 23674</strain>
    </source>
</reference>
<organism evidence="1 2">
    <name type="scientific">Methylobacterium thuringiense</name>
    <dbReference type="NCBI Taxonomy" id="1003091"/>
    <lineage>
        <taxon>Bacteria</taxon>
        <taxon>Pseudomonadati</taxon>
        <taxon>Pseudomonadota</taxon>
        <taxon>Alphaproteobacteria</taxon>
        <taxon>Hyphomicrobiales</taxon>
        <taxon>Methylobacteriaceae</taxon>
        <taxon>Methylobacterium</taxon>
    </lineage>
</organism>
<proteinExistence type="predicted"/>